<dbReference type="GO" id="GO:0007165">
    <property type="term" value="P:signal transduction"/>
    <property type="evidence" value="ECO:0007669"/>
    <property type="project" value="InterPro"/>
</dbReference>
<evidence type="ECO:0000259" key="4">
    <source>
        <dbReference type="PROSITE" id="PS50001"/>
    </source>
</evidence>
<dbReference type="PANTHER" id="PTHR15126:SF4">
    <property type="entry name" value="SH3 DOMAIN-BINDING PROTEIN 2"/>
    <property type="match status" value="1"/>
</dbReference>
<proteinExistence type="predicted"/>
<dbReference type="PROSITE" id="PS50003">
    <property type="entry name" value="PH_DOMAIN"/>
    <property type="match status" value="1"/>
</dbReference>
<dbReference type="Pfam" id="PF00017">
    <property type="entry name" value="SH2"/>
    <property type="match status" value="1"/>
</dbReference>
<dbReference type="AlphaFoldDB" id="A0A8W8IGZ7"/>
<name>A0A8W8IGZ7_MAGGI</name>
<dbReference type="Proteomes" id="UP000005408">
    <property type="component" value="Unassembled WGS sequence"/>
</dbReference>
<dbReference type="InterPro" id="IPR035848">
    <property type="entry name" value="SH3BP2"/>
</dbReference>
<feature type="domain" description="PH" evidence="5">
    <location>
        <begin position="22"/>
        <end position="128"/>
    </location>
</feature>
<dbReference type="SUPFAM" id="SSF50729">
    <property type="entry name" value="PH domain-like"/>
    <property type="match status" value="1"/>
</dbReference>
<dbReference type="SMART" id="SM00233">
    <property type="entry name" value="PH"/>
    <property type="match status" value="1"/>
</dbReference>
<evidence type="ECO:0000256" key="1">
    <source>
        <dbReference type="ARBA" id="ARBA00022999"/>
    </source>
</evidence>
<evidence type="ECO:0000259" key="5">
    <source>
        <dbReference type="PROSITE" id="PS50003"/>
    </source>
</evidence>
<sequence length="428" mass="48843">MSEHKIPQPLDNIGCQDLLQEDYSHCGWLRKQSFINRVGKFRWPQIYMVLSGGCIYYFKNEYSTRPAGKFTLYGYNTVSRAQEKVSPKVAPFAFKVVHASPDYKTYFFAAGSEKEMKEWMKHIKSQLVKANGQKSDNYYYTYKRAGKQAAAEEDDKSMTYQEIETDIYGDTNAFKVTSDYALKFKLKGKDDVSDDEDISVPAPPPPRRIPNKDAYKERPPAPLPGEDANKPALPTTDIPSVPPRQTGRDVSAKPAKENEHRNGQRPRRQSEDAVAKVHKELTEALSNSHSRGKRGSKDKEQSPFTARKMAETVVDEDDDEEDSEDYWENIYYDGEDKDKAQEIIRNIGDDGVYLVRTGADGGQVLVVYAENMPKKYKITNENGEYYLKKDGPHADSVEMLMYEYYTTELPTAKACLETPFKLHPKYKG</sequence>
<dbReference type="Gene3D" id="2.30.29.30">
    <property type="entry name" value="Pleckstrin-homology domain (PH domain)/Phosphotyrosine-binding domain (PTB)"/>
    <property type="match status" value="1"/>
</dbReference>
<dbReference type="Gene3D" id="3.30.505.10">
    <property type="entry name" value="SH2 domain"/>
    <property type="match status" value="1"/>
</dbReference>
<protein>
    <submittedName>
        <fullName evidence="6">Uncharacterized protein</fullName>
    </submittedName>
</protein>
<dbReference type="EnsemblMetazoa" id="G14246.2">
    <property type="protein sequence ID" value="G14246.2:cds"/>
    <property type="gene ID" value="G14246"/>
</dbReference>
<feature type="compositionally biased region" description="Basic and acidic residues" evidence="3">
    <location>
        <begin position="246"/>
        <end position="282"/>
    </location>
</feature>
<dbReference type="InterPro" id="IPR036860">
    <property type="entry name" value="SH2_dom_sf"/>
</dbReference>
<keyword evidence="1 2" id="KW-0727">SH2 domain</keyword>
<feature type="compositionally biased region" description="Acidic residues" evidence="3">
    <location>
        <begin position="313"/>
        <end position="324"/>
    </location>
</feature>
<dbReference type="EnsemblMetazoa" id="G14246.6">
    <property type="protein sequence ID" value="G14246.6:cds"/>
    <property type="gene ID" value="G14246"/>
</dbReference>
<feature type="region of interest" description="Disordered" evidence="3">
    <location>
        <begin position="191"/>
        <end position="324"/>
    </location>
</feature>
<dbReference type="OMA" id="PLDNIGC"/>
<evidence type="ECO:0000256" key="2">
    <source>
        <dbReference type="PROSITE-ProRule" id="PRU00191"/>
    </source>
</evidence>
<feature type="domain" description="SH2" evidence="4">
    <location>
        <begin position="327"/>
        <end position="420"/>
    </location>
</feature>
<dbReference type="EnsemblMetazoa" id="G14246.7">
    <property type="protein sequence ID" value="G14246.7:cds"/>
    <property type="gene ID" value="G14246"/>
</dbReference>
<dbReference type="OrthoDB" id="10254483at2759"/>
<evidence type="ECO:0000313" key="6">
    <source>
        <dbReference type="EnsemblMetazoa" id="G14246.6:cds"/>
    </source>
</evidence>
<keyword evidence="7" id="KW-1185">Reference proteome</keyword>
<evidence type="ECO:0000313" key="7">
    <source>
        <dbReference type="Proteomes" id="UP000005408"/>
    </source>
</evidence>
<dbReference type="SUPFAM" id="SSF55550">
    <property type="entry name" value="SH2 domain"/>
    <property type="match status" value="1"/>
</dbReference>
<dbReference type="Pfam" id="PF00169">
    <property type="entry name" value="PH"/>
    <property type="match status" value="1"/>
</dbReference>
<dbReference type="PROSITE" id="PS50001">
    <property type="entry name" value="SH2"/>
    <property type="match status" value="1"/>
</dbReference>
<organism evidence="6 7">
    <name type="scientific">Magallana gigas</name>
    <name type="common">Pacific oyster</name>
    <name type="synonym">Crassostrea gigas</name>
    <dbReference type="NCBI Taxonomy" id="29159"/>
    <lineage>
        <taxon>Eukaryota</taxon>
        <taxon>Metazoa</taxon>
        <taxon>Spiralia</taxon>
        <taxon>Lophotrochozoa</taxon>
        <taxon>Mollusca</taxon>
        <taxon>Bivalvia</taxon>
        <taxon>Autobranchia</taxon>
        <taxon>Pteriomorphia</taxon>
        <taxon>Ostreida</taxon>
        <taxon>Ostreoidea</taxon>
        <taxon>Ostreidae</taxon>
        <taxon>Magallana</taxon>
    </lineage>
</organism>
<dbReference type="PANTHER" id="PTHR15126">
    <property type="entry name" value="SH3-BINDING"/>
    <property type="match status" value="1"/>
</dbReference>
<dbReference type="InterPro" id="IPR011993">
    <property type="entry name" value="PH-like_dom_sf"/>
</dbReference>
<accession>A0A8W8IGZ7</accession>
<evidence type="ECO:0000256" key="3">
    <source>
        <dbReference type="SAM" id="MobiDB-lite"/>
    </source>
</evidence>
<dbReference type="EnsemblMetazoa" id="G14246.1">
    <property type="protein sequence ID" value="G14246.1:cds"/>
    <property type="gene ID" value="G14246"/>
</dbReference>
<dbReference type="GO" id="GO:0017124">
    <property type="term" value="F:SH3 domain binding"/>
    <property type="evidence" value="ECO:0007669"/>
    <property type="project" value="TreeGrafter"/>
</dbReference>
<reference evidence="6" key="1">
    <citation type="submission" date="2022-08" db="UniProtKB">
        <authorList>
            <consortium name="EnsemblMetazoa"/>
        </authorList>
    </citation>
    <scope>IDENTIFICATION</scope>
    <source>
        <strain evidence="6">05x7-T-G4-1.051#20</strain>
    </source>
</reference>
<dbReference type="InterPro" id="IPR000980">
    <property type="entry name" value="SH2"/>
</dbReference>
<dbReference type="InterPro" id="IPR001849">
    <property type="entry name" value="PH_domain"/>
</dbReference>
<feature type="compositionally biased region" description="Basic and acidic residues" evidence="3">
    <location>
        <begin position="210"/>
        <end position="219"/>
    </location>
</feature>
<dbReference type="EnsemblMetazoa" id="G14246.11">
    <property type="protein sequence ID" value="G14246.11:cds"/>
    <property type="gene ID" value="G14246"/>
</dbReference>